<dbReference type="AlphaFoldDB" id="A0A7E4UQ75"/>
<dbReference type="SUPFAM" id="SSF52047">
    <property type="entry name" value="RNI-like"/>
    <property type="match status" value="1"/>
</dbReference>
<protein>
    <submittedName>
        <fullName evidence="2">F-box/LRR-repeat protein</fullName>
    </submittedName>
</protein>
<dbReference type="Proteomes" id="UP000492821">
    <property type="component" value="Unassembled WGS sequence"/>
</dbReference>
<dbReference type="InterPro" id="IPR032675">
    <property type="entry name" value="LRR_dom_sf"/>
</dbReference>
<evidence type="ECO:0000313" key="2">
    <source>
        <dbReference type="WBParaSite" id="Pan_g11159.t1"/>
    </source>
</evidence>
<proteinExistence type="predicted"/>
<dbReference type="Gene3D" id="3.80.10.10">
    <property type="entry name" value="Ribonuclease Inhibitor"/>
    <property type="match status" value="1"/>
</dbReference>
<keyword evidence="1" id="KW-1185">Reference proteome</keyword>
<accession>A0A7E4UQ75</accession>
<dbReference type="WBParaSite" id="Pan_g11159.t1">
    <property type="protein sequence ID" value="Pan_g11159.t1"/>
    <property type="gene ID" value="Pan_g11159"/>
</dbReference>
<reference evidence="1" key="1">
    <citation type="journal article" date="2013" name="Genetics">
        <title>The draft genome and transcriptome of Panagrellus redivivus are shaped by the harsh demands of a free-living lifestyle.</title>
        <authorList>
            <person name="Srinivasan J."/>
            <person name="Dillman A.R."/>
            <person name="Macchietto M.G."/>
            <person name="Heikkinen L."/>
            <person name="Lakso M."/>
            <person name="Fracchia K.M."/>
            <person name="Antoshechkin I."/>
            <person name="Mortazavi A."/>
            <person name="Wong G."/>
            <person name="Sternberg P.W."/>
        </authorList>
    </citation>
    <scope>NUCLEOTIDE SEQUENCE [LARGE SCALE GENOMIC DNA]</scope>
    <source>
        <strain evidence="1">MT8872</strain>
    </source>
</reference>
<organism evidence="1 2">
    <name type="scientific">Panagrellus redivivus</name>
    <name type="common">Microworm</name>
    <dbReference type="NCBI Taxonomy" id="6233"/>
    <lineage>
        <taxon>Eukaryota</taxon>
        <taxon>Metazoa</taxon>
        <taxon>Ecdysozoa</taxon>
        <taxon>Nematoda</taxon>
        <taxon>Chromadorea</taxon>
        <taxon>Rhabditida</taxon>
        <taxon>Tylenchina</taxon>
        <taxon>Panagrolaimomorpha</taxon>
        <taxon>Panagrolaimoidea</taxon>
        <taxon>Panagrolaimidae</taxon>
        <taxon>Panagrellus</taxon>
    </lineage>
</organism>
<sequence>MPYPLARLSYGLRCRLSELADPGERYYLQIAAGSLFICPPKLQVVEEGIDHLYFRCENSTVSVYSDMGSTIPFIASGDSLRILKGYNCLNGFDIRGLKSDIFGHFLRNAVSLKLKNCIITKQFWETLKTLFPKVTSFEIYNNDNTSHISFTDMLTAFPNVENLEITCHISKNWIEEILQCGKQTLRYLTFTFNSLELCDEFDCDRFAQRPDFNFFILDRGYPGKFGELHLAGLTQHLDLKLKRGCLPADKIGPYISILYEGDCHAWCLPLFKRYPVKNSLSVSM</sequence>
<evidence type="ECO:0000313" key="1">
    <source>
        <dbReference type="Proteomes" id="UP000492821"/>
    </source>
</evidence>
<name>A0A7E4UQ75_PANRE</name>
<reference evidence="2" key="2">
    <citation type="submission" date="2020-10" db="UniProtKB">
        <authorList>
            <consortium name="WormBaseParasite"/>
        </authorList>
    </citation>
    <scope>IDENTIFICATION</scope>
</reference>